<comment type="caution">
    <text evidence="3">The sequence shown here is derived from an EMBL/GenBank/DDBJ whole genome shotgun (WGS) entry which is preliminary data.</text>
</comment>
<dbReference type="InterPro" id="IPR021102">
    <property type="entry name" value="PNGase_A"/>
</dbReference>
<sequence length="588" mass="65660">MDCPIFFFFLLLTLLPTLSAGFPRSKLLTLELEQSQTPTPTPTTFFQVTRPITPPPNSTHCSTLVLTHDFAYTYTKPPVTSLYNPPTHCTPRAPPSLAVLEFSSTCIGRQFDRIFGVWLGGAEILRSCTAEPRASGIAWSVQKDITSYSSLLSRPQTLAVYLGNIVDATYTGVYHVNVSIHLYFDHRAADKKKASAAAAAGFGSPADLIVPLSRPLPLNDGLVPGQRLDRHRDGAVRRSRNTFRAVLEVYVSFHSDDEFWYSNPPDEYISANNLSSPGNGAFREVTVSLDGDLVGVIWPFTVIYTGGINPLLWRPITGVGSFDLPTYDIDVTPFLGKVLDGKKHTIGFGVTNGLDVWYVDGNLHLWLDSKSSYTVGSLIEYKAPGFRPSLVSKFKGLDGSFDTRAHRQISATGWVKSSHGKITTNFFQRLDYENLMEFKGNGSVQVVNQTIEFSYGTYAKHPATVLYSEQVYRKFPLYLYTGSSDEVNDSYSLDANVMLGYDEKRFSGERFGFSFSTLRNLQNAQGTMYVKGNLVTGGLEEYSGSVQIREHRRLLLQECEQQQLHYSSRRVWKFLHRGLGILFHPMTT</sequence>
<organism evidence="3 4">
    <name type="scientific">Iris pallida</name>
    <name type="common">Sweet iris</name>
    <dbReference type="NCBI Taxonomy" id="29817"/>
    <lineage>
        <taxon>Eukaryota</taxon>
        <taxon>Viridiplantae</taxon>
        <taxon>Streptophyta</taxon>
        <taxon>Embryophyta</taxon>
        <taxon>Tracheophyta</taxon>
        <taxon>Spermatophyta</taxon>
        <taxon>Magnoliopsida</taxon>
        <taxon>Liliopsida</taxon>
        <taxon>Asparagales</taxon>
        <taxon>Iridaceae</taxon>
        <taxon>Iridoideae</taxon>
        <taxon>Irideae</taxon>
        <taxon>Iris</taxon>
    </lineage>
</organism>
<feature type="signal peptide" evidence="1">
    <location>
        <begin position="1"/>
        <end position="20"/>
    </location>
</feature>
<evidence type="ECO:0000256" key="1">
    <source>
        <dbReference type="SAM" id="SignalP"/>
    </source>
</evidence>
<name>A0AAX6DX52_IRIPA</name>
<protein>
    <submittedName>
        <fullName evidence="3">Peptide-N4-(N-acetyl-beta-glucosaminyl)asparagine amidase A-like</fullName>
    </submittedName>
</protein>
<dbReference type="AlphaFoldDB" id="A0AAX6DX52"/>
<feature type="chain" id="PRO_5043612719" evidence="1">
    <location>
        <begin position="21"/>
        <end position="588"/>
    </location>
</feature>
<dbReference type="PANTHER" id="PTHR31104">
    <property type="entry name" value="PEPTIDE-N4-(N-ACETYL-BETA-GLUCOSAMINYL)ASPARAGINE AMIDASE A PROTEIN"/>
    <property type="match status" value="1"/>
</dbReference>
<reference evidence="3" key="2">
    <citation type="submission" date="2023-04" db="EMBL/GenBank/DDBJ databases">
        <authorList>
            <person name="Bruccoleri R.E."/>
            <person name="Oakeley E.J."/>
            <person name="Faust A.-M."/>
            <person name="Dessus-Babus S."/>
            <person name="Altorfer M."/>
            <person name="Burckhardt D."/>
            <person name="Oertli M."/>
            <person name="Naumann U."/>
            <person name="Petersen F."/>
            <person name="Wong J."/>
        </authorList>
    </citation>
    <scope>NUCLEOTIDE SEQUENCE</scope>
    <source>
        <strain evidence="3">GSM-AAB239-AS_SAM_17_03QT</strain>
        <tissue evidence="3">Leaf</tissue>
    </source>
</reference>
<dbReference type="Proteomes" id="UP001140949">
    <property type="component" value="Unassembled WGS sequence"/>
</dbReference>
<dbReference type="InterPro" id="IPR056948">
    <property type="entry name" value="PNGaseA_N"/>
</dbReference>
<keyword evidence="1" id="KW-0732">Signal</keyword>
<keyword evidence="4" id="KW-1185">Reference proteome</keyword>
<accession>A0AAX6DX52</accession>
<gene>
    <name evidence="3" type="ORF">M6B38_218300</name>
</gene>
<dbReference type="Pfam" id="PF25156">
    <property type="entry name" value="PNGase_A_C"/>
    <property type="match status" value="1"/>
</dbReference>
<feature type="domain" description="Peptide N-acetyl-beta-D-glucosaminyl asparaginase amidase A N-terminal" evidence="2">
    <location>
        <begin position="53"/>
        <end position="383"/>
    </location>
</feature>
<dbReference type="EMBL" id="JANAVB010041220">
    <property type="protein sequence ID" value="KAJ6796407.1"/>
    <property type="molecule type" value="Genomic_DNA"/>
</dbReference>
<proteinExistence type="predicted"/>
<evidence type="ECO:0000313" key="4">
    <source>
        <dbReference type="Proteomes" id="UP001140949"/>
    </source>
</evidence>
<evidence type="ECO:0000313" key="3">
    <source>
        <dbReference type="EMBL" id="KAJ6796407.1"/>
    </source>
</evidence>
<evidence type="ECO:0000259" key="2">
    <source>
        <dbReference type="Pfam" id="PF12222"/>
    </source>
</evidence>
<dbReference type="Pfam" id="PF12222">
    <property type="entry name" value="PNGaseA"/>
    <property type="match status" value="1"/>
</dbReference>
<reference evidence="3" key="1">
    <citation type="journal article" date="2023" name="GigaByte">
        <title>Genome assembly of the bearded iris, Iris pallida Lam.</title>
        <authorList>
            <person name="Bruccoleri R.E."/>
            <person name="Oakeley E.J."/>
            <person name="Faust A.M.E."/>
            <person name="Altorfer M."/>
            <person name="Dessus-Babus S."/>
            <person name="Burckhardt D."/>
            <person name="Oertli M."/>
            <person name="Naumann U."/>
            <person name="Petersen F."/>
            <person name="Wong J."/>
        </authorList>
    </citation>
    <scope>NUCLEOTIDE SEQUENCE</scope>
    <source>
        <strain evidence="3">GSM-AAB239-AS_SAM_17_03QT</strain>
    </source>
</reference>